<dbReference type="PANTHER" id="PTHR30420:SF1">
    <property type="entry name" value="ARGININE N-SUCCINYLTRANSFERASE"/>
    <property type="match status" value="1"/>
</dbReference>
<dbReference type="PATRIC" id="fig|1391653.3.peg.2799"/>
<organism evidence="4 5">
    <name type="scientific">Vulgatibacter incomptus</name>
    <dbReference type="NCBI Taxonomy" id="1391653"/>
    <lineage>
        <taxon>Bacteria</taxon>
        <taxon>Pseudomonadati</taxon>
        <taxon>Myxococcota</taxon>
        <taxon>Myxococcia</taxon>
        <taxon>Myxococcales</taxon>
        <taxon>Cystobacterineae</taxon>
        <taxon>Vulgatibacteraceae</taxon>
        <taxon>Vulgatibacter</taxon>
    </lineage>
</organism>
<evidence type="ECO:0000256" key="2">
    <source>
        <dbReference type="ARBA" id="ARBA00022679"/>
    </source>
</evidence>
<evidence type="ECO:0000313" key="4">
    <source>
        <dbReference type="EMBL" id="AKU92309.1"/>
    </source>
</evidence>
<dbReference type="RefSeq" id="WP_050726494.1">
    <property type="nucleotide sequence ID" value="NZ_CP012332.1"/>
</dbReference>
<dbReference type="GO" id="GO:0008791">
    <property type="term" value="F:arginine N-succinyltransferase activity"/>
    <property type="evidence" value="ECO:0007669"/>
    <property type="project" value="InterPro"/>
</dbReference>
<dbReference type="InterPro" id="IPR007041">
    <property type="entry name" value="Arg_succinylTrfase_AstA/AruG"/>
</dbReference>
<evidence type="ECO:0000256" key="1">
    <source>
        <dbReference type="ARBA" id="ARBA00022503"/>
    </source>
</evidence>
<protein>
    <submittedName>
        <fullName evidence="4">Arginine N-succinyltransferase</fullName>
    </submittedName>
</protein>
<dbReference type="OrthoDB" id="21121at2"/>
<evidence type="ECO:0000256" key="3">
    <source>
        <dbReference type="ARBA" id="ARBA00023315"/>
    </source>
</evidence>
<keyword evidence="1" id="KW-0056">Arginine metabolism</keyword>
<keyword evidence="2 4" id="KW-0808">Transferase</keyword>
<dbReference type="Proteomes" id="UP000055590">
    <property type="component" value="Chromosome"/>
</dbReference>
<keyword evidence="5" id="KW-1185">Reference proteome</keyword>
<gene>
    <name evidence="4" type="ORF">AKJ08_2696</name>
</gene>
<dbReference type="KEGG" id="vin:AKJ08_2696"/>
<dbReference type="InterPro" id="IPR016181">
    <property type="entry name" value="Acyl_CoA_acyltransferase"/>
</dbReference>
<dbReference type="Pfam" id="PF04958">
    <property type="entry name" value="AstA"/>
    <property type="match status" value="1"/>
</dbReference>
<keyword evidence="3" id="KW-0012">Acyltransferase</keyword>
<dbReference type="PANTHER" id="PTHR30420">
    <property type="entry name" value="N-SUCCINYLARGININE DIHYDROLASE"/>
    <property type="match status" value="1"/>
</dbReference>
<name>A0A0K1PGR6_9BACT</name>
<proteinExistence type="predicted"/>
<sequence length="342" mass="39002">MHLLRDVAPSDLPGLKRLAEVLNTVNLPNDEEALQSIIDKSVRSFGGRIRDPLQREYLFVLEETRTGRLVGTSMVIAQHGTFEAPHVFFEVSQRQSYSSTIERHFQHTVLSIAYHYEGPTEIGGLVVDPELRGQNKPGKQLSYVRFLFIGMHRPWFRDHVLAELLPPLLPDGRSLLWETLGKKFTGLSYMEADRLSRQNKEFIKELFPQSDIYATLFPERVQKVIGRVGPNTEGVKKMLERIGFRYMERIDPFDGGPHFEARTSDVSLIRSLRRCKVLDEDLLREDDHECVLVAAEHKDPNNRFRAVKSPARVEGDQICLPGWARDLLGVSAGDKVASIPFE</sequence>
<dbReference type="STRING" id="1391653.AKJ08_2696"/>
<reference evidence="4 5" key="1">
    <citation type="submission" date="2015-08" db="EMBL/GenBank/DDBJ databases">
        <authorList>
            <person name="Babu N.S."/>
            <person name="Beckwith C.J."/>
            <person name="Beseler K.G."/>
            <person name="Brison A."/>
            <person name="Carone J.V."/>
            <person name="Caskin T.P."/>
            <person name="Diamond M."/>
            <person name="Durham M.E."/>
            <person name="Foxe J.M."/>
            <person name="Go M."/>
            <person name="Henderson B.A."/>
            <person name="Jones I.B."/>
            <person name="McGettigan J.A."/>
            <person name="Micheletti S.J."/>
            <person name="Nasrallah M.E."/>
            <person name="Ortiz D."/>
            <person name="Piller C.R."/>
            <person name="Privatt S.R."/>
            <person name="Schneider S.L."/>
            <person name="Sharp S."/>
            <person name="Smith T.C."/>
            <person name="Stanton J.D."/>
            <person name="Ullery H.E."/>
            <person name="Wilson R.J."/>
            <person name="Serrano M.G."/>
            <person name="Buck G."/>
            <person name="Lee V."/>
            <person name="Wang Y."/>
            <person name="Carvalho R."/>
            <person name="Voegtly L."/>
            <person name="Shi R."/>
            <person name="Duckworth R."/>
            <person name="Johnson A."/>
            <person name="Loviza R."/>
            <person name="Walstead R."/>
            <person name="Shah Z."/>
            <person name="Kiflezghi M."/>
            <person name="Wade K."/>
            <person name="Ball S.L."/>
            <person name="Bradley K.W."/>
            <person name="Asai D.J."/>
            <person name="Bowman C.A."/>
            <person name="Russell D.A."/>
            <person name="Pope W.H."/>
            <person name="Jacobs-Sera D."/>
            <person name="Hendrix R.W."/>
            <person name="Hatfull G.F."/>
        </authorList>
    </citation>
    <scope>NUCLEOTIDE SEQUENCE [LARGE SCALE GENOMIC DNA]</scope>
    <source>
        <strain evidence="4 5">DSM 27710</strain>
    </source>
</reference>
<evidence type="ECO:0000313" key="5">
    <source>
        <dbReference type="Proteomes" id="UP000055590"/>
    </source>
</evidence>
<dbReference type="SUPFAM" id="SSF55729">
    <property type="entry name" value="Acyl-CoA N-acyltransferases (Nat)"/>
    <property type="match status" value="1"/>
</dbReference>
<dbReference type="AlphaFoldDB" id="A0A0K1PGR6"/>
<dbReference type="GO" id="GO:0006527">
    <property type="term" value="P:L-arginine catabolic process"/>
    <property type="evidence" value="ECO:0007669"/>
    <property type="project" value="InterPro"/>
</dbReference>
<accession>A0A0K1PGR6</accession>
<dbReference type="EMBL" id="CP012332">
    <property type="protein sequence ID" value="AKU92309.1"/>
    <property type="molecule type" value="Genomic_DNA"/>
</dbReference>